<proteinExistence type="predicted"/>
<protein>
    <submittedName>
        <fullName evidence="2">Uncharacterized protein</fullName>
    </submittedName>
</protein>
<evidence type="ECO:0000256" key="1">
    <source>
        <dbReference type="SAM" id="Phobius"/>
    </source>
</evidence>
<keyword evidence="1" id="KW-0472">Membrane</keyword>
<accession>A0ABD7Z1J4</accession>
<name>A0ABD7Z1J4_9NEIS</name>
<reference evidence="2 3" key="1">
    <citation type="submission" date="2023-08" db="EMBL/GenBank/DDBJ databases">
        <title>Complete genome sequences of 12 bacterial strains from the honey bee gut, resolved with long-read nanopore sequencing.</title>
        <authorList>
            <person name="Kwong W.K."/>
            <person name="Acheampong S."/>
            <person name="Polat M.F."/>
        </authorList>
    </citation>
    <scope>NUCLEOTIDE SEQUENCE [LARGE SCALE GENOMIC DNA]</scope>
    <source>
        <strain evidence="3">wkB9</strain>
    </source>
</reference>
<dbReference type="GeneID" id="32537067"/>
<dbReference type="Proteomes" id="UP001229773">
    <property type="component" value="Chromosome"/>
</dbReference>
<feature type="transmembrane region" description="Helical" evidence="1">
    <location>
        <begin position="139"/>
        <end position="159"/>
    </location>
</feature>
<keyword evidence="1" id="KW-0812">Transmembrane</keyword>
<evidence type="ECO:0000313" key="3">
    <source>
        <dbReference type="Proteomes" id="UP001229773"/>
    </source>
</evidence>
<evidence type="ECO:0000313" key="2">
    <source>
        <dbReference type="EMBL" id="WLS97715.1"/>
    </source>
</evidence>
<dbReference type="EMBL" id="CP132375">
    <property type="protein sequence ID" value="WLS97715.1"/>
    <property type="molecule type" value="Genomic_DNA"/>
</dbReference>
<feature type="transmembrane region" description="Helical" evidence="1">
    <location>
        <begin position="165"/>
        <end position="184"/>
    </location>
</feature>
<dbReference type="RefSeq" id="WP_025330792.1">
    <property type="nucleotide sequence ID" value="NZ_CP132375.1"/>
</dbReference>
<organism evidence="2 3">
    <name type="scientific">Snodgrassella alvi</name>
    <dbReference type="NCBI Taxonomy" id="1196083"/>
    <lineage>
        <taxon>Bacteria</taxon>
        <taxon>Pseudomonadati</taxon>
        <taxon>Pseudomonadota</taxon>
        <taxon>Betaproteobacteria</taxon>
        <taxon>Neisseriales</taxon>
        <taxon>Neisseriaceae</taxon>
        <taxon>Snodgrassella</taxon>
    </lineage>
</organism>
<dbReference type="AlphaFoldDB" id="A0ABD7Z1J4"/>
<sequence>MDILSVLKIIPKSFIQEFFNDQFIPSEEDMIKISKYLIEKRKELKNKNASIMEQKLTLFTIPYLKYLELSQIDNWQQKYCEDINLLFDLYIAQGSWHKGIRRIIWNESELTYYYFNSLSINDKTNTQKEVLSANKWPSYLFWSSFIISILIGLILFIFNNFFEKIVIYFLMVPFILTTFLCALIKYRDTVVVSATNRIINKYPDLIRTTKDNS</sequence>
<gene>
    <name evidence="2" type="ORF">RAM05_07560</name>
</gene>
<keyword evidence="1" id="KW-1133">Transmembrane helix</keyword>